<dbReference type="Proteomes" id="UP000028926">
    <property type="component" value="Chromosome"/>
</dbReference>
<keyword evidence="6" id="KW-0742">SOS response</keyword>
<dbReference type="STRING" id="91604.ID47_03355"/>
<dbReference type="GO" id="GO:0006355">
    <property type="term" value="P:regulation of DNA-templated transcription"/>
    <property type="evidence" value="ECO:0007669"/>
    <property type="project" value="InterPro"/>
</dbReference>
<evidence type="ECO:0000256" key="5">
    <source>
        <dbReference type="ARBA" id="ARBA00023204"/>
    </source>
</evidence>
<evidence type="ECO:0000313" key="10">
    <source>
        <dbReference type="Proteomes" id="UP000028926"/>
    </source>
</evidence>
<evidence type="ECO:0000256" key="3">
    <source>
        <dbReference type="ARBA" id="ARBA00022801"/>
    </source>
</evidence>
<dbReference type="Gene3D" id="2.10.109.10">
    <property type="entry name" value="Umud Fragment, subunit A"/>
    <property type="match status" value="1"/>
</dbReference>
<comment type="similarity">
    <text evidence="1 7">Belongs to the peptidase S24 family.</text>
</comment>
<name>A0A077AVC3_9PROT</name>
<feature type="domain" description="Peptidase S24/S26A/S26B/S26C" evidence="8">
    <location>
        <begin position="25"/>
        <end position="141"/>
    </location>
</feature>
<gene>
    <name evidence="9" type="ORF">ID47_03355</name>
</gene>
<dbReference type="PRINTS" id="PR00726">
    <property type="entry name" value="LEXASERPTASE"/>
</dbReference>
<evidence type="ECO:0000256" key="7">
    <source>
        <dbReference type="RuleBase" id="RU003991"/>
    </source>
</evidence>
<dbReference type="Pfam" id="PF00717">
    <property type="entry name" value="Peptidase_S24"/>
    <property type="match status" value="1"/>
</dbReference>
<keyword evidence="2" id="KW-0227">DNA damage</keyword>
<keyword evidence="4 7" id="KW-0068">Autocatalytic cleavage</keyword>
<dbReference type="GO" id="GO:0016787">
    <property type="term" value="F:hydrolase activity"/>
    <property type="evidence" value="ECO:0007669"/>
    <property type="project" value="UniProtKB-KW"/>
</dbReference>
<dbReference type="NCBIfam" id="NF007621">
    <property type="entry name" value="PRK10276.1"/>
    <property type="match status" value="1"/>
</dbReference>
<dbReference type="OrthoDB" id="9802364at2"/>
<dbReference type="PANTHER" id="PTHR33516:SF2">
    <property type="entry name" value="LEXA REPRESSOR-RELATED"/>
    <property type="match status" value="1"/>
</dbReference>
<keyword evidence="10" id="KW-1185">Reference proteome</keyword>
<dbReference type="InterPro" id="IPR039418">
    <property type="entry name" value="LexA-like"/>
</dbReference>
<dbReference type="InterPro" id="IPR036286">
    <property type="entry name" value="LexA/Signal_pep-like_sf"/>
</dbReference>
<sequence length="148" mass="16185">MNKPLKDTVDIIGRYEEPGGVLPLPLYASRVQAGFPSPADDAVETALDLNRYLIKHPAATFFVRVSGDSMIQASIHAGDILIVDRSLSPKTGNIVIAIVDGELTVKRLKIQTNQYILVPENSNYQPLVITPDMDFSIWGVVTTVIHSV</sequence>
<dbReference type="GO" id="GO:0003677">
    <property type="term" value="F:DNA binding"/>
    <property type="evidence" value="ECO:0007669"/>
    <property type="project" value="InterPro"/>
</dbReference>
<dbReference type="CDD" id="cd06529">
    <property type="entry name" value="S24_LexA-like"/>
    <property type="match status" value="1"/>
</dbReference>
<evidence type="ECO:0000256" key="6">
    <source>
        <dbReference type="ARBA" id="ARBA00023236"/>
    </source>
</evidence>
<keyword evidence="3 7" id="KW-0378">Hydrolase</keyword>
<organism evidence="9 10">
    <name type="scientific">Candidatus Odyssella acanthamoebae</name>
    <dbReference type="NCBI Taxonomy" id="91604"/>
    <lineage>
        <taxon>Bacteria</taxon>
        <taxon>Pseudomonadati</taxon>
        <taxon>Pseudomonadota</taxon>
        <taxon>Alphaproteobacteria</taxon>
        <taxon>Holosporales</taxon>
        <taxon>Candidatus Paracaedibacteraceae</taxon>
        <taxon>Candidatus Odyssella</taxon>
    </lineage>
</organism>
<dbReference type="GO" id="GO:0006281">
    <property type="term" value="P:DNA repair"/>
    <property type="evidence" value="ECO:0007669"/>
    <property type="project" value="UniProtKB-KW"/>
</dbReference>
<evidence type="ECO:0000259" key="8">
    <source>
        <dbReference type="Pfam" id="PF00717"/>
    </source>
</evidence>
<evidence type="ECO:0000256" key="4">
    <source>
        <dbReference type="ARBA" id="ARBA00022813"/>
    </source>
</evidence>
<dbReference type="InterPro" id="IPR050077">
    <property type="entry name" value="LexA_repressor"/>
</dbReference>
<reference evidence="9 10" key="1">
    <citation type="submission" date="2014-07" db="EMBL/GenBank/DDBJ databases">
        <title>Comparative genomic insights into amoeba endosymbionts belonging to the families of Holosporaceae and Candidatus Midichloriaceae within Rickettsiales.</title>
        <authorList>
            <person name="Wang Z."/>
            <person name="Wu M."/>
        </authorList>
    </citation>
    <scope>NUCLEOTIDE SEQUENCE [LARGE SCALE GENOMIC DNA]</scope>
    <source>
        <strain evidence="9">PRA3</strain>
    </source>
</reference>
<dbReference type="SUPFAM" id="SSF51306">
    <property type="entry name" value="LexA/Signal peptidase"/>
    <property type="match status" value="1"/>
</dbReference>
<dbReference type="InterPro" id="IPR006197">
    <property type="entry name" value="Peptidase_S24_LexA"/>
</dbReference>
<dbReference type="AlphaFoldDB" id="A0A077AVC3"/>
<evidence type="ECO:0000256" key="2">
    <source>
        <dbReference type="ARBA" id="ARBA00022763"/>
    </source>
</evidence>
<keyword evidence="5" id="KW-0234">DNA repair</keyword>
<dbReference type="eggNOG" id="COG1974">
    <property type="taxonomic scope" value="Bacteria"/>
</dbReference>
<proteinExistence type="inferred from homology"/>
<evidence type="ECO:0000313" key="9">
    <source>
        <dbReference type="EMBL" id="AIK95984.1"/>
    </source>
</evidence>
<dbReference type="PANTHER" id="PTHR33516">
    <property type="entry name" value="LEXA REPRESSOR"/>
    <property type="match status" value="1"/>
</dbReference>
<dbReference type="GO" id="GO:0009432">
    <property type="term" value="P:SOS response"/>
    <property type="evidence" value="ECO:0007669"/>
    <property type="project" value="UniProtKB-KW"/>
</dbReference>
<dbReference type="InterPro" id="IPR015927">
    <property type="entry name" value="Peptidase_S24_S26A/B/C"/>
</dbReference>
<accession>A0A077AVC3</accession>
<dbReference type="KEGG" id="paca:ID47_03355"/>
<dbReference type="HOGENOM" id="CLU_066192_0_0_5"/>
<dbReference type="RefSeq" id="WP_038463767.1">
    <property type="nucleotide sequence ID" value="NZ_CP008941.1"/>
</dbReference>
<protein>
    <submittedName>
        <fullName evidence="9">Peptidase S24</fullName>
    </submittedName>
</protein>
<evidence type="ECO:0000256" key="1">
    <source>
        <dbReference type="ARBA" id="ARBA00007484"/>
    </source>
</evidence>
<dbReference type="EMBL" id="CP008941">
    <property type="protein sequence ID" value="AIK95984.1"/>
    <property type="molecule type" value="Genomic_DNA"/>
</dbReference>